<accession>A0A438IA68</accession>
<feature type="region of interest" description="Disordered" evidence="1">
    <location>
        <begin position="1"/>
        <end position="165"/>
    </location>
</feature>
<proteinExistence type="predicted"/>
<gene>
    <name evidence="2" type="ORF">CK203_028939</name>
</gene>
<evidence type="ECO:0000256" key="1">
    <source>
        <dbReference type="SAM" id="MobiDB-lite"/>
    </source>
</evidence>
<organism evidence="2 3">
    <name type="scientific">Vitis vinifera</name>
    <name type="common">Grape</name>
    <dbReference type="NCBI Taxonomy" id="29760"/>
    <lineage>
        <taxon>Eukaryota</taxon>
        <taxon>Viridiplantae</taxon>
        <taxon>Streptophyta</taxon>
        <taxon>Embryophyta</taxon>
        <taxon>Tracheophyta</taxon>
        <taxon>Spermatophyta</taxon>
        <taxon>Magnoliopsida</taxon>
        <taxon>eudicotyledons</taxon>
        <taxon>Gunneridae</taxon>
        <taxon>Pentapetalae</taxon>
        <taxon>rosids</taxon>
        <taxon>Vitales</taxon>
        <taxon>Vitaceae</taxon>
        <taxon>Viteae</taxon>
        <taxon>Vitis</taxon>
    </lineage>
</organism>
<dbReference type="Proteomes" id="UP000288805">
    <property type="component" value="Unassembled WGS sequence"/>
</dbReference>
<dbReference type="AlphaFoldDB" id="A0A438IA68"/>
<reference evidence="2 3" key="1">
    <citation type="journal article" date="2018" name="PLoS Genet.">
        <title>Population sequencing reveals clonal diversity and ancestral inbreeding in the grapevine cultivar Chardonnay.</title>
        <authorList>
            <person name="Roach M.J."/>
            <person name="Johnson D.L."/>
            <person name="Bohlmann J."/>
            <person name="van Vuuren H.J."/>
            <person name="Jones S.J."/>
            <person name="Pretorius I.S."/>
            <person name="Schmidt S.A."/>
            <person name="Borneman A.R."/>
        </authorList>
    </citation>
    <scope>NUCLEOTIDE SEQUENCE [LARGE SCALE GENOMIC DNA]</scope>
    <source>
        <strain evidence="3">cv. Chardonnay</strain>
        <tissue evidence="2">Leaf</tissue>
    </source>
</reference>
<evidence type="ECO:0000313" key="2">
    <source>
        <dbReference type="EMBL" id="RVW93602.1"/>
    </source>
</evidence>
<name>A0A438IA68_VITVI</name>
<comment type="caution">
    <text evidence="2">The sequence shown here is derived from an EMBL/GenBank/DDBJ whole genome shotgun (WGS) entry which is preliminary data.</text>
</comment>
<protein>
    <submittedName>
        <fullName evidence="2">Uncharacterized protein</fullName>
    </submittedName>
</protein>
<sequence length="214" mass="24014">MATPSRSRSSAKGEEDASLTSKTRRLREENAILRVQVSSEPLPCQQPRSPRYDQEAMYPGNVSLPPEAHDAWPAEEPIPARRMPREESSNSTHISSKRKHEKRPQISDAMRARLGPQAPRKNKSYATTAPGACLRPSNLPVSREHAPHQPKPWAEGNPLTATPPGSISRRLDDMLSTPFSSRIIDYEPPRGFIIPKFSTYDGSSDPFDHIMHYR</sequence>
<evidence type="ECO:0000313" key="3">
    <source>
        <dbReference type="Proteomes" id="UP000288805"/>
    </source>
</evidence>
<dbReference type="EMBL" id="QGNW01000128">
    <property type="protein sequence ID" value="RVW93602.1"/>
    <property type="molecule type" value="Genomic_DNA"/>
</dbReference>
<feature type="compositionally biased region" description="Polar residues" evidence="1">
    <location>
        <begin position="1"/>
        <end position="10"/>
    </location>
</feature>